<name>A0A3A4P9N5_ABYX5</name>
<dbReference type="InterPro" id="IPR004569">
    <property type="entry name" value="PyrdxlP_synth_PdxJ"/>
</dbReference>
<comment type="function">
    <text evidence="4">Catalyzes the complicated ring closure reaction between the two acyclic compounds 1-deoxy-D-xylulose-5-phosphate (DXP) and 3-amino-2-oxopropyl phosphate (1-amino-acetone-3-phosphate or AAP) to form pyridoxine 5'-phosphate (PNP) and inorganic phosphate.</text>
</comment>
<feature type="binding site" evidence="4">
    <location>
        <begin position="9"/>
        <end position="10"/>
    </location>
    <ligand>
        <name>1-deoxy-D-xylulose 5-phosphate</name>
        <dbReference type="ChEBI" id="CHEBI:57792"/>
    </ligand>
</feature>
<feature type="binding site" evidence="4">
    <location>
        <position position="18"/>
    </location>
    <ligand>
        <name>3-amino-2-oxopropyl phosphate</name>
        <dbReference type="ChEBI" id="CHEBI:57279"/>
    </ligand>
</feature>
<evidence type="ECO:0000256" key="1">
    <source>
        <dbReference type="ARBA" id="ARBA00022490"/>
    </source>
</evidence>
<evidence type="ECO:0000256" key="5">
    <source>
        <dbReference type="NCBIfam" id="TIGR00559"/>
    </source>
</evidence>
<dbReference type="GO" id="GO:0005829">
    <property type="term" value="C:cytosol"/>
    <property type="evidence" value="ECO:0007669"/>
    <property type="project" value="TreeGrafter"/>
</dbReference>
<dbReference type="CDD" id="cd00003">
    <property type="entry name" value="PNPsynthase"/>
    <property type="match status" value="1"/>
</dbReference>
<dbReference type="InterPro" id="IPR013785">
    <property type="entry name" value="Aldolase_TIM"/>
</dbReference>
<comment type="subunit">
    <text evidence="4">Homooctamer; tetramer of dimers.</text>
</comment>
<feature type="binding site" evidence="4">
    <location>
        <position position="50"/>
    </location>
    <ligand>
        <name>1-deoxy-D-xylulose 5-phosphate</name>
        <dbReference type="ChEBI" id="CHEBI:57792"/>
    </ligand>
</feature>
<feature type="active site" description="Proton acceptor" evidence="4">
    <location>
        <position position="43"/>
    </location>
</feature>
<feature type="binding site" evidence="4">
    <location>
        <begin position="213"/>
        <end position="214"/>
    </location>
    <ligand>
        <name>3-amino-2-oxopropyl phosphate</name>
        <dbReference type="ChEBI" id="CHEBI:57279"/>
    </ligand>
</feature>
<evidence type="ECO:0000313" key="7">
    <source>
        <dbReference type="Proteomes" id="UP000265882"/>
    </source>
</evidence>
<comment type="subcellular location">
    <subcellularLocation>
        <location evidence="4">Cytoplasm</location>
    </subcellularLocation>
</comment>
<dbReference type="GO" id="GO:0008615">
    <property type="term" value="P:pyridoxine biosynthetic process"/>
    <property type="evidence" value="ECO:0007669"/>
    <property type="project" value="UniProtKB-UniRule"/>
</dbReference>
<gene>
    <name evidence="4" type="primary">pdxJ</name>
    <name evidence="6" type="ORF">C4520_03675</name>
</gene>
<sequence>MIHLGVNIDHVATVRQARRDIEPDPVAAAVICELAGAHGITVHLRSDRRHIQDRDLLLLRQTVKAKLNMEMGATDEMVGIAIDTKPDQVTLVPEKREELTTEGGLDVVANESALANAVRRLKKAGIPVSMFIEPDCAQIEASGRIHADAIELHTGLYANAKTEALQQAELERLVHAGRHAVTIGLRVHAGHGLTYRNVIPIKQIPKLHEVNIGHNIVARAVLVGLDRAVREMLELLQ</sequence>
<reference evidence="6 7" key="1">
    <citation type="journal article" date="2017" name="ISME J.">
        <title>Energy and carbon metabolisms in a deep terrestrial subsurface fluid microbial community.</title>
        <authorList>
            <person name="Momper L."/>
            <person name="Jungbluth S.P."/>
            <person name="Lee M.D."/>
            <person name="Amend J.P."/>
        </authorList>
    </citation>
    <scope>NUCLEOTIDE SEQUENCE [LARGE SCALE GENOMIC DNA]</scope>
    <source>
        <strain evidence="6">SURF_5</strain>
    </source>
</reference>
<dbReference type="PANTHER" id="PTHR30456:SF0">
    <property type="entry name" value="PYRIDOXINE 5'-PHOSPHATE SYNTHASE"/>
    <property type="match status" value="1"/>
</dbReference>
<evidence type="ECO:0000256" key="2">
    <source>
        <dbReference type="ARBA" id="ARBA00022679"/>
    </source>
</evidence>
<dbReference type="SUPFAM" id="SSF63892">
    <property type="entry name" value="Pyridoxine 5'-phosphate synthase"/>
    <property type="match status" value="1"/>
</dbReference>
<feature type="active site" description="Proton donor" evidence="4">
    <location>
        <position position="191"/>
    </location>
</feature>
<dbReference type="NCBIfam" id="NF003625">
    <property type="entry name" value="PRK05265.1-3"/>
    <property type="match status" value="1"/>
</dbReference>
<feature type="binding site" evidence="4">
    <location>
        <position position="100"/>
    </location>
    <ligand>
        <name>1-deoxy-D-xylulose 5-phosphate</name>
        <dbReference type="ChEBI" id="CHEBI:57792"/>
    </ligand>
</feature>
<evidence type="ECO:0000313" key="6">
    <source>
        <dbReference type="EMBL" id="RJP24661.1"/>
    </source>
</evidence>
<dbReference type="UniPathway" id="UPA00244">
    <property type="reaction ID" value="UER00313"/>
</dbReference>
<feature type="binding site" evidence="4">
    <location>
        <position position="192"/>
    </location>
    <ligand>
        <name>3-amino-2-oxopropyl phosphate</name>
        <dbReference type="ChEBI" id="CHEBI:57279"/>
    </ligand>
</feature>
<keyword evidence="2 4" id="KW-0808">Transferase</keyword>
<evidence type="ECO:0000256" key="4">
    <source>
        <dbReference type="HAMAP-Rule" id="MF_00279"/>
    </source>
</evidence>
<feature type="binding site" evidence="4">
    <location>
        <position position="7"/>
    </location>
    <ligand>
        <name>3-amino-2-oxopropyl phosphate</name>
        <dbReference type="ChEBI" id="CHEBI:57279"/>
    </ligand>
</feature>
<keyword evidence="1 4" id="KW-0963">Cytoplasm</keyword>
<protein>
    <recommendedName>
        <fullName evidence="4 5">Pyridoxine 5'-phosphate synthase</fullName>
        <shortName evidence="4">PNP synthase</shortName>
        <ecNumber evidence="4 5">2.6.99.2</ecNumber>
    </recommendedName>
</protein>
<dbReference type="Proteomes" id="UP000265882">
    <property type="component" value="Unassembled WGS sequence"/>
</dbReference>
<comment type="pathway">
    <text evidence="4">Cofactor biosynthesis; pyridoxine 5'-phosphate biosynthesis; pyridoxine 5'-phosphate from D-erythrose 4-phosphate: step 5/5.</text>
</comment>
<dbReference type="EC" id="2.6.99.2" evidence="4 5"/>
<organism evidence="6 7">
    <name type="scientific">Abyssobacteria bacterium (strain SURF_5)</name>
    <dbReference type="NCBI Taxonomy" id="2093360"/>
    <lineage>
        <taxon>Bacteria</taxon>
        <taxon>Pseudomonadati</taxon>
        <taxon>Candidatus Hydrogenedentota</taxon>
        <taxon>Candidatus Abyssobacteria</taxon>
    </lineage>
</organism>
<dbReference type="AlphaFoldDB" id="A0A3A4P9N5"/>
<dbReference type="NCBIfam" id="TIGR00559">
    <property type="entry name" value="pdxJ"/>
    <property type="match status" value="1"/>
</dbReference>
<dbReference type="EMBL" id="QZKU01000032">
    <property type="protein sequence ID" value="RJP24661.1"/>
    <property type="molecule type" value="Genomic_DNA"/>
</dbReference>
<dbReference type="PANTHER" id="PTHR30456">
    <property type="entry name" value="PYRIDOXINE 5'-PHOSPHATE SYNTHASE"/>
    <property type="match status" value="1"/>
</dbReference>
<proteinExistence type="inferred from homology"/>
<feature type="active site" description="Proton acceptor" evidence="4">
    <location>
        <position position="70"/>
    </location>
</feature>
<dbReference type="Gene3D" id="3.20.20.70">
    <property type="entry name" value="Aldolase class I"/>
    <property type="match status" value="1"/>
</dbReference>
<dbReference type="Pfam" id="PF03740">
    <property type="entry name" value="PdxJ"/>
    <property type="match status" value="1"/>
</dbReference>
<feature type="binding site" evidence="4">
    <location>
        <position position="45"/>
    </location>
    <ligand>
        <name>1-deoxy-D-xylulose 5-phosphate</name>
        <dbReference type="ChEBI" id="CHEBI:57792"/>
    </ligand>
</feature>
<feature type="site" description="Transition state stabilizer" evidence="4">
    <location>
        <position position="151"/>
    </location>
</feature>
<evidence type="ECO:0000256" key="3">
    <source>
        <dbReference type="ARBA" id="ARBA00023096"/>
    </source>
</evidence>
<accession>A0A3A4P9N5</accession>
<comment type="caution">
    <text evidence="6">The sequence shown here is derived from an EMBL/GenBank/DDBJ whole genome shotgun (WGS) entry which is preliminary data.</text>
</comment>
<dbReference type="NCBIfam" id="NF003627">
    <property type="entry name" value="PRK05265.1-5"/>
    <property type="match status" value="1"/>
</dbReference>
<dbReference type="HAMAP" id="MF_00279">
    <property type="entry name" value="PdxJ"/>
    <property type="match status" value="1"/>
</dbReference>
<dbReference type="InterPro" id="IPR036130">
    <property type="entry name" value="Pyridoxine-5'_phos_synth"/>
</dbReference>
<dbReference type="GO" id="GO:0033856">
    <property type="term" value="F:pyridoxine 5'-phosphate synthase activity"/>
    <property type="evidence" value="ECO:0007669"/>
    <property type="project" value="UniProtKB-UniRule"/>
</dbReference>
<comment type="similarity">
    <text evidence="4">Belongs to the PNP synthase family.</text>
</comment>
<keyword evidence="3 4" id="KW-0664">Pyridoxine biosynthesis</keyword>
<comment type="catalytic activity">
    <reaction evidence="4">
        <text>3-amino-2-oxopropyl phosphate + 1-deoxy-D-xylulose 5-phosphate = pyridoxine 5'-phosphate + phosphate + 2 H2O + H(+)</text>
        <dbReference type="Rhea" id="RHEA:15265"/>
        <dbReference type="ChEBI" id="CHEBI:15377"/>
        <dbReference type="ChEBI" id="CHEBI:15378"/>
        <dbReference type="ChEBI" id="CHEBI:43474"/>
        <dbReference type="ChEBI" id="CHEBI:57279"/>
        <dbReference type="ChEBI" id="CHEBI:57792"/>
        <dbReference type="ChEBI" id="CHEBI:58589"/>
        <dbReference type="EC" id="2.6.99.2"/>
    </reaction>
</comment>